<dbReference type="Proteomes" id="UP000030993">
    <property type="component" value="Unassembled WGS sequence"/>
</dbReference>
<keyword evidence="1" id="KW-0472">Membrane</keyword>
<feature type="non-terminal residue" evidence="2">
    <location>
        <position position="406"/>
    </location>
</feature>
<dbReference type="STRING" id="82374.NZ47_10515"/>
<accession>A0A0B2JXS2</accession>
<dbReference type="AlphaFoldDB" id="A0A0B2JXS2"/>
<sequence>MIYLKKGMVRVLTLIFWLFVIIGIIFVISMLPALFDSAKQALENVLNLIFYSKVLLIICVVGGGYLAADVGIGAGALLYLYIVSKLIRYSGRKEVENKLQELLSGNGIVAKSSAESIVPALTPSTVIYSKFHDKEAAVKFLSKEVQSGNIVFGTLTDGREYYYISKAYNIFAQAMLDKLNDKIPAYFKKYGVMSKDDLHNIVLNMQDISENALKNTNNDDKYYFYKQFEVNESLVNGHSEKLYDKYVKDNLIDNKNLESIDYYGEGKLFFEPNILQNKWEVIKKDANYKVINKEKIERYFGSHRIDRQKAIIQFVSQNDGLKYDYNSKLHSFIERQYAAEHLCSRCNKLYNTLKRYGPDKYCLSCLNDLREENDINEADGKTVKRYIAAPPPGVEEQLMAMDNNMH</sequence>
<feature type="transmembrane region" description="Helical" evidence="1">
    <location>
        <begin position="55"/>
        <end position="83"/>
    </location>
</feature>
<dbReference type="EMBL" id="JSCE01000197">
    <property type="protein sequence ID" value="KHM51451.1"/>
    <property type="molecule type" value="Genomic_DNA"/>
</dbReference>
<keyword evidence="1" id="KW-0812">Transmembrane</keyword>
<organism evidence="2 3">
    <name type="scientific">Anaerovibrio lipolyticus</name>
    <dbReference type="NCBI Taxonomy" id="82374"/>
    <lineage>
        <taxon>Bacteria</taxon>
        <taxon>Bacillati</taxon>
        <taxon>Bacillota</taxon>
        <taxon>Negativicutes</taxon>
        <taxon>Selenomonadales</taxon>
        <taxon>Selenomonadaceae</taxon>
        <taxon>Anaerovibrio</taxon>
    </lineage>
</organism>
<evidence type="ECO:0000313" key="3">
    <source>
        <dbReference type="Proteomes" id="UP000030993"/>
    </source>
</evidence>
<evidence type="ECO:0000313" key="2">
    <source>
        <dbReference type="EMBL" id="KHM51451.1"/>
    </source>
</evidence>
<proteinExistence type="predicted"/>
<reference evidence="2 3" key="1">
    <citation type="journal article" date="2013" name="PLoS ONE">
        <title>Identification and characterization of three novel lipases belonging to families II and V from Anaerovibrio lipolyticus 5ST.</title>
        <authorList>
            <person name="Prive F."/>
            <person name="Kaderbhai N.N."/>
            <person name="Girdwood S."/>
            <person name="Worgan H.J."/>
            <person name="Pinloche E."/>
            <person name="Scollan N.D."/>
            <person name="Huws S.A."/>
            <person name="Newbold C.J."/>
        </authorList>
    </citation>
    <scope>NUCLEOTIDE SEQUENCE [LARGE SCALE GENOMIC DNA]</scope>
    <source>
        <strain evidence="2 3">5S</strain>
    </source>
</reference>
<gene>
    <name evidence="2" type="ORF">NZ47_10515</name>
</gene>
<feature type="transmembrane region" description="Helical" evidence="1">
    <location>
        <begin position="12"/>
        <end position="35"/>
    </location>
</feature>
<evidence type="ECO:0000256" key="1">
    <source>
        <dbReference type="SAM" id="Phobius"/>
    </source>
</evidence>
<comment type="caution">
    <text evidence="2">The sequence shown here is derived from an EMBL/GenBank/DDBJ whole genome shotgun (WGS) entry which is preliminary data.</text>
</comment>
<name>A0A0B2JXS2_9FIRM</name>
<keyword evidence="1" id="KW-1133">Transmembrane helix</keyword>
<protein>
    <submittedName>
        <fullName evidence="2">Uncharacterized protein</fullName>
    </submittedName>
</protein>
<keyword evidence="3" id="KW-1185">Reference proteome</keyword>